<evidence type="ECO:0000256" key="1">
    <source>
        <dbReference type="ARBA" id="ARBA00004141"/>
    </source>
</evidence>
<accession>A0ABX0JA84</accession>
<keyword evidence="8" id="KW-1185">Reference proteome</keyword>
<feature type="transmembrane region" description="Helical" evidence="6">
    <location>
        <begin position="210"/>
        <end position="236"/>
    </location>
</feature>
<evidence type="ECO:0000256" key="5">
    <source>
        <dbReference type="ARBA" id="ARBA00023136"/>
    </source>
</evidence>
<feature type="transmembrane region" description="Helical" evidence="6">
    <location>
        <begin position="186"/>
        <end position="204"/>
    </location>
</feature>
<evidence type="ECO:0000256" key="4">
    <source>
        <dbReference type="ARBA" id="ARBA00022989"/>
    </source>
</evidence>
<keyword evidence="3 6" id="KW-0812">Transmembrane</keyword>
<feature type="transmembrane region" description="Helical" evidence="6">
    <location>
        <begin position="34"/>
        <end position="53"/>
    </location>
</feature>
<evidence type="ECO:0000313" key="7">
    <source>
        <dbReference type="EMBL" id="NHN30881.1"/>
    </source>
</evidence>
<gene>
    <name evidence="7" type="primary">fetB</name>
    <name evidence="7" type="ORF">G9U52_13665</name>
</gene>
<comment type="caution">
    <text evidence="7">The sequence shown here is derived from an EMBL/GenBank/DDBJ whole genome shotgun (WGS) entry which is preliminary data.</text>
</comment>
<proteinExistence type="inferred from homology"/>
<dbReference type="EMBL" id="JAAOIW010000004">
    <property type="protein sequence ID" value="NHN30881.1"/>
    <property type="molecule type" value="Genomic_DNA"/>
</dbReference>
<keyword evidence="5 6" id="KW-0472">Membrane</keyword>
<evidence type="ECO:0000313" key="8">
    <source>
        <dbReference type="Proteomes" id="UP001165962"/>
    </source>
</evidence>
<evidence type="ECO:0000256" key="6">
    <source>
        <dbReference type="SAM" id="Phobius"/>
    </source>
</evidence>
<reference evidence="7" key="1">
    <citation type="submission" date="2020-03" db="EMBL/GenBank/DDBJ databases">
        <title>Draft sequencing of Paenibacilllus sp. S3N08.</title>
        <authorList>
            <person name="Kim D.-U."/>
        </authorList>
    </citation>
    <scope>NUCLEOTIDE SEQUENCE</scope>
    <source>
        <strain evidence="7">S3N08</strain>
    </source>
</reference>
<keyword evidence="4 6" id="KW-1133">Transmembrane helix</keyword>
<comment type="subcellular location">
    <subcellularLocation>
        <location evidence="1">Membrane</location>
        <topology evidence="1">Multi-pass membrane protein</topology>
    </subcellularLocation>
</comment>
<feature type="transmembrane region" description="Helical" evidence="6">
    <location>
        <begin position="6"/>
        <end position="22"/>
    </location>
</feature>
<dbReference type="PANTHER" id="PTHR30028">
    <property type="entry name" value="UPF0014 INNER MEMBRANE PROTEIN YBBM-RELATED"/>
    <property type="match status" value="1"/>
</dbReference>
<evidence type="ECO:0000256" key="2">
    <source>
        <dbReference type="ARBA" id="ARBA00005268"/>
    </source>
</evidence>
<dbReference type="InterPro" id="IPR005226">
    <property type="entry name" value="UPF0014_fam"/>
</dbReference>
<feature type="transmembrane region" description="Helical" evidence="6">
    <location>
        <begin position="59"/>
        <end position="76"/>
    </location>
</feature>
<feature type="transmembrane region" description="Helical" evidence="6">
    <location>
        <begin position="117"/>
        <end position="137"/>
    </location>
</feature>
<sequence length="254" mass="27628">MSTTALGFTLVFIAVTVLVSMRQKLGLEKEILIGTIRSALQLLLVGYVLQFVFNANQPLLLILIVGLMIIVAAWNASRRGKGLRGIVWRVICSIAATETITMGMLLSLRIIEPTPQYIIPLSGMIIGSAMVVSGLFLNQMQLQIQAAKGEIEALLSLGATARQAIQQTLKRSVKSSMIPTIDGMKTIGLVQLPGMMTGMIVAGADPVEAVRYQILIVLILMASASLSSMFLGLLTYKLWFTKDEKLHPIMQENV</sequence>
<organism evidence="7 8">
    <name type="scientific">Paenibacillus agricola</name>
    <dbReference type="NCBI Taxonomy" id="2716264"/>
    <lineage>
        <taxon>Bacteria</taxon>
        <taxon>Bacillati</taxon>
        <taxon>Bacillota</taxon>
        <taxon>Bacilli</taxon>
        <taxon>Bacillales</taxon>
        <taxon>Paenibacillaceae</taxon>
        <taxon>Paenibacillus</taxon>
    </lineage>
</organism>
<dbReference type="Pfam" id="PF03649">
    <property type="entry name" value="UPF0014"/>
    <property type="match status" value="1"/>
</dbReference>
<dbReference type="RefSeq" id="WP_166150316.1">
    <property type="nucleotide sequence ID" value="NZ_JAAOIW010000004.1"/>
</dbReference>
<name>A0ABX0JA84_9BACL</name>
<evidence type="ECO:0000256" key="3">
    <source>
        <dbReference type="ARBA" id="ARBA00022692"/>
    </source>
</evidence>
<protein>
    <submittedName>
        <fullName evidence="7">Iron export ABC transporter permease subunit FetB</fullName>
    </submittedName>
</protein>
<comment type="similarity">
    <text evidence="2">Belongs to the UPF0014 family.</text>
</comment>
<dbReference type="PANTHER" id="PTHR30028:SF0">
    <property type="entry name" value="PROTEIN ALUMINUM SENSITIVE 3"/>
    <property type="match status" value="1"/>
</dbReference>
<dbReference type="Proteomes" id="UP001165962">
    <property type="component" value="Unassembled WGS sequence"/>
</dbReference>
<feature type="transmembrane region" description="Helical" evidence="6">
    <location>
        <begin position="88"/>
        <end position="111"/>
    </location>
</feature>